<feature type="domain" description="Prohead serine protease" evidence="6">
    <location>
        <begin position="14"/>
        <end position="158"/>
    </location>
</feature>
<reference evidence="8 9" key="1">
    <citation type="submission" date="2018-06" db="EMBL/GenBank/DDBJ databases">
        <authorList>
            <consortium name="Pathogen Informatics"/>
            <person name="Doyle S."/>
        </authorList>
    </citation>
    <scope>NUCLEOTIDE SEQUENCE [LARGE SCALE GENOMIC DNA]</scope>
    <source>
        <strain evidence="8 9">4028STDY6275000</strain>
    </source>
</reference>
<dbReference type="EMBL" id="UIPR01000093">
    <property type="protein sequence ID" value="SVH90984.1"/>
    <property type="molecule type" value="Genomic_DNA"/>
</dbReference>
<evidence type="ECO:0000256" key="4">
    <source>
        <dbReference type="ARBA" id="ARBA00022801"/>
    </source>
</evidence>
<evidence type="ECO:0000256" key="2">
    <source>
        <dbReference type="ARBA" id="ARBA00022612"/>
    </source>
</evidence>
<keyword evidence="5" id="KW-0175">Coiled coil</keyword>
<protein>
    <submittedName>
        <fullName evidence="8">Bacteriophage protein</fullName>
    </submittedName>
</protein>
<dbReference type="Gene3D" id="3.30.2320.10">
    <property type="entry name" value="hypothetical protein PF0899 domain"/>
    <property type="match status" value="1"/>
</dbReference>
<dbReference type="InterPro" id="IPR006433">
    <property type="entry name" value="Prohead_protease"/>
</dbReference>
<feature type="domain" description="Phage capsid-like C-terminal" evidence="7">
    <location>
        <begin position="283"/>
        <end position="565"/>
    </location>
</feature>
<dbReference type="GO" id="GO:0008233">
    <property type="term" value="F:peptidase activity"/>
    <property type="evidence" value="ECO:0007669"/>
    <property type="project" value="UniProtKB-KW"/>
</dbReference>
<evidence type="ECO:0000259" key="6">
    <source>
        <dbReference type="Pfam" id="PF04586"/>
    </source>
</evidence>
<keyword evidence="2" id="KW-1188">Viral release from host cell</keyword>
<accession>A0A658Z2U0</accession>
<dbReference type="AlphaFoldDB" id="A0A658Z2U0"/>
<evidence type="ECO:0000259" key="7">
    <source>
        <dbReference type="Pfam" id="PF05065"/>
    </source>
</evidence>
<dbReference type="InterPro" id="IPR024455">
    <property type="entry name" value="Phage_capsid"/>
</dbReference>
<dbReference type="GO" id="GO:0006508">
    <property type="term" value="P:proteolysis"/>
    <property type="evidence" value="ECO:0007669"/>
    <property type="project" value="UniProtKB-KW"/>
</dbReference>
<evidence type="ECO:0000256" key="3">
    <source>
        <dbReference type="ARBA" id="ARBA00022670"/>
    </source>
</evidence>
<keyword evidence="4" id="KW-0378">Hydrolase</keyword>
<proteinExistence type="predicted"/>
<sequence>MQTKQRLDVPLSLKSVSDSGEFEGHGSVFGVKDSHDDVVMSGAFAASLRAWSDRKALPALLWQHRMDEPIGVYTEMKEDDVGLYVRGRLLIDDDPLAKRAHAHMKAGSLTGLSIGYVLKDWEYDRSKEAFLLKEIDLWEVSLVTFPSNDEARISDVKNALARGEIPEQKKIERVLRDVGLSRTQAKAFMAGGYGALSLRDAEDVGSALNGEVETLNGKLTELENLKSDLEAELAEVKRPAGGTQNKVAGEHKEAFIGFMRKGREDGLRELERKALQVGNDEDGGYAIPEELDRTILTLLKDEVVMRQEATVITLGGSDYKKLVNLGGTTSGWVGETEARQETATSKLGLIEPFMGEIYGNPQATQKMLDDAFFNVEDWINSELALEFAEQEEIAFTSGDGSKKPKGFLAYESTDEDDKTRAFGKLQHIASGAASGVTADAIIKLIYTLRKAHRSGAKFMMNNSSLFAIRLLKDNDGNYLWRPGIELGQPSSLAGYGIVENEQMPDIAADAKAIAFGNFKRGYTIVDRIGTRILRDPYTNKPFVGFYTTKRTGGMLVDSQAIKLMKIGAATRQKAAA</sequence>
<evidence type="ECO:0000256" key="1">
    <source>
        <dbReference type="ARBA" id="ARBA00004328"/>
    </source>
</evidence>
<dbReference type="InterPro" id="IPR054613">
    <property type="entry name" value="Peptidase_S78_dom"/>
</dbReference>
<dbReference type="InterPro" id="IPR054612">
    <property type="entry name" value="Phage_capsid-like_C"/>
</dbReference>
<dbReference type="Proteomes" id="UP000260191">
    <property type="component" value="Unassembled WGS sequence"/>
</dbReference>
<dbReference type="NCBIfam" id="TIGR01554">
    <property type="entry name" value="major_cap_HK97"/>
    <property type="match status" value="1"/>
</dbReference>
<name>A0A658Z2U0_SHIFL</name>
<gene>
    <name evidence="8" type="ORF">SAMEA3710514_04202</name>
</gene>
<evidence type="ECO:0000313" key="8">
    <source>
        <dbReference type="EMBL" id="SVH90984.1"/>
    </source>
</evidence>
<dbReference type="Gene3D" id="3.30.2400.10">
    <property type="entry name" value="Major capsid protein gp5"/>
    <property type="match status" value="1"/>
</dbReference>
<dbReference type="Pfam" id="PF05065">
    <property type="entry name" value="Phage_capsid"/>
    <property type="match status" value="1"/>
</dbReference>
<organism evidence="8 9">
    <name type="scientific">Shigella flexneri</name>
    <dbReference type="NCBI Taxonomy" id="623"/>
    <lineage>
        <taxon>Bacteria</taxon>
        <taxon>Pseudomonadati</taxon>
        <taxon>Pseudomonadota</taxon>
        <taxon>Gammaproteobacteria</taxon>
        <taxon>Enterobacterales</taxon>
        <taxon>Enterobacteriaceae</taxon>
        <taxon>Shigella</taxon>
    </lineage>
</organism>
<dbReference type="SUPFAM" id="SSF56563">
    <property type="entry name" value="Major capsid protein gp5"/>
    <property type="match status" value="1"/>
</dbReference>
<keyword evidence="3" id="KW-0645">Protease</keyword>
<dbReference type="NCBIfam" id="TIGR01543">
    <property type="entry name" value="proheadase_HK97"/>
    <property type="match status" value="1"/>
</dbReference>
<comment type="subcellular location">
    <subcellularLocation>
        <location evidence="1">Virion</location>
    </subcellularLocation>
</comment>
<feature type="coiled-coil region" evidence="5">
    <location>
        <begin position="212"/>
        <end position="239"/>
    </location>
</feature>
<dbReference type="Pfam" id="PF04586">
    <property type="entry name" value="Peptidase_S78"/>
    <property type="match status" value="1"/>
</dbReference>
<evidence type="ECO:0000256" key="5">
    <source>
        <dbReference type="SAM" id="Coils"/>
    </source>
</evidence>
<evidence type="ECO:0000313" key="9">
    <source>
        <dbReference type="Proteomes" id="UP000260191"/>
    </source>
</evidence>